<dbReference type="PROSITE" id="PS51710">
    <property type="entry name" value="G_OBG"/>
    <property type="match status" value="1"/>
</dbReference>
<evidence type="ECO:0000256" key="3">
    <source>
        <dbReference type="ARBA" id="ARBA00022840"/>
    </source>
</evidence>
<dbReference type="InterPro" id="IPR023192">
    <property type="entry name" value="TGS-like_dom_sf"/>
</dbReference>
<feature type="domain" description="OBG-type G" evidence="5">
    <location>
        <begin position="3"/>
        <end position="248"/>
    </location>
</feature>
<keyword evidence="1" id="KW-0479">Metal-binding</keyword>
<dbReference type="GO" id="GO:0005525">
    <property type="term" value="F:GTP binding"/>
    <property type="evidence" value="ECO:0007669"/>
    <property type="project" value="InterPro"/>
</dbReference>
<keyword evidence="2" id="KW-0547">Nucleotide-binding</keyword>
<dbReference type="GO" id="GO:0005524">
    <property type="term" value="F:ATP binding"/>
    <property type="evidence" value="ECO:0007669"/>
    <property type="project" value="UniProtKB-KW"/>
</dbReference>
<dbReference type="SUPFAM" id="SSF81271">
    <property type="entry name" value="TGS-like"/>
    <property type="match status" value="1"/>
</dbReference>
<evidence type="ECO:0000259" key="5">
    <source>
        <dbReference type="PROSITE" id="PS51710"/>
    </source>
</evidence>
<dbReference type="CDD" id="cd01900">
    <property type="entry name" value="YchF"/>
    <property type="match status" value="1"/>
</dbReference>
<protein>
    <submittedName>
        <fullName evidence="6">Redox-regulated ATPase YchF</fullName>
    </submittedName>
</protein>
<comment type="caution">
    <text evidence="6">The sequence shown here is derived from an EMBL/GenBank/DDBJ whole genome shotgun (WGS) entry which is preliminary data.</text>
</comment>
<dbReference type="GO" id="GO:0046872">
    <property type="term" value="F:metal ion binding"/>
    <property type="evidence" value="ECO:0007669"/>
    <property type="project" value="UniProtKB-KW"/>
</dbReference>
<accession>A0A2H0XD63</accession>
<dbReference type="Gene3D" id="1.10.150.300">
    <property type="entry name" value="TGS-like domain"/>
    <property type="match status" value="1"/>
</dbReference>
<dbReference type="Proteomes" id="UP000230340">
    <property type="component" value="Unassembled WGS sequence"/>
</dbReference>
<proteinExistence type="predicted"/>
<dbReference type="InterPro" id="IPR006073">
    <property type="entry name" value="GTP-bd"/>
</dbReference>
<dbReference type="FunFam" id="3.10.20.30:FF:000001">
    <property type="entry name" value="Ribosome-binding ATPase YchF"/>
    <property type="match status" value="1"/>
</dbReference>
<evidence type="ECO:0000256" key="4">
    <source>
        <dbReference type="ARBA" id="ARBA00022842"/>
    </source>
</evidence>
<dbReference type="InterPro" id="IPR027417">
    <property type="entry name" value="P-loop_NTPase"/>
</dbReference>
<name>A0A2H0XD63_UNCKA</name>
<dbReference type="InterPro" id="IPR031167">
    <property type="entry name" value="G_OBG"/>
</dbReference>
<dbReference type="PANTHER" id="PTHR23305">
    <property type="entry name" value="OBG GTPASE FAMILY"/>
    <property type="match status" value="1"/>
</dbReference>
<keyword evidence="3" id="KW-0067">ATP-binding</keyword>
<dbReference type="GO" id="GO:0005737">
    <property type="term" value="C:cytoplasm"/>
    <property type="evidence" value="ECO:0007669"/>
    <property type="project" value="TreeGrafter"/>
</dbReference>
<dbReference type="PANTHER" id="PTHR23305:SF18">
    <property type="entry name" value="OBG-TYPE G DOMAIN-CONTAINING PROTEIN"/>
    <property type="match status" value="1"/>
</dbReference>
<dbReference type="Pfam" id="PF06071">
    <property type="entry name" value="YchF-GTPase_C"/>
    <property type="match status" value="1"/>
</dbReference>
<keyword evidence="4" id="KW-0460">Magnesium</keyword>
<dbReference type="Gene3D" id="3.10.20.30">
    <property type="match status" value="1"/>
</dbReference>
<dbReference type="NCBIfam" id="TIGR00092">
    <property type="entry name" value="redox-regulated ATPase YchF"/>
    <property type="match status" value="1"/>
</dbReference>
<dbReference type="InterPro" id="IPR041706">
    <property type="entry name" value="YchF_N"/>
</dbReference>
<reference evidence="7" key="1">
    <citation type="submission" date="2017-09" db="EMBL/GenBank/DDBJ databases">
        <title>Depth-based differentiation of microbial function through sediment-hosted aquifers and enrichment of novel symbionts in the deep terrestrial subsurface.</title>
        <authorList>
            <person name="Probst A.J."/>
            <person name="Ladd B."/>
            <person name="Jarett J.K."/>
            <person name="Geller-Mcgrath D.E."/>
            <person name="Sieber C.M.K."/>
            <person name="Emerson J.B."/>
            <person name="Anantharaman K."/>
            <person name="Thomas B.C."/>
            <person name="Malmstrom R."/>
            <person name="Stieglmeier M."/>
            <person name="Klingl A."/>
            <person name="Woyke T."/>
            <person name="Ryan C.M."/>
            <person name="Banfield J.F."/>
        </authorList>
    </citation>
    <scope>NUCLEOTIDE SEQUENCE [LARGE SCALE GENOMIC DNA]</scope>
</reference>
<dbReference type="InterPro" id="IPR004396">
    <property type="entry name" value="ATPase_YchF/OLA1"/>
</dbReference>
<evidence type="ECO:0000256" key="2">
    <source>
        <dbReference type="ARBA" id="ARBA00022741"/>
    </source>
</evidence>
<evidence type="ECO:0000256" key="1">
    <source>
        <dbReference type="ARBA" id="ARBA00022723"/>
    </source>
</evidence>
<evidence type="ECO:0000313" key="7">
    <source>
        <dbReference type="Proteomes" id="UP000230340"/>
    </source>
</evidence>
<sequence length="356" mass="39174">MALSVGIVGLPNVGKSTLFNAILKRQVAYVANYPFATIEPNVGVVEVPDFRVDKLSELSKSEKKVYSTITFIDIAGLVKGASTGAGLGNKFLSHIREVDLIMLLLRDFEDSEIIREGSTNPESDAEVLLTELKLKDLDTLSKSEKGGSAPQGHCPDVLKKATEILDNGQLLSEALWTKEELEILSQFSPLTIKPILKVHNVSEKNLNWATAPACTGRPVGQCPDPMKVSAKIEFELASLSEEDQGQYLIDLGLVESPLNAVIKRAYEMLNLRTFLTTGVKESRAWKFVEGWDAQKCAGVIHSDFERLFIAGDVIPYEKFIEAGSLVTAKDKGWVRLEGKEYIMKDGDVVEFRVGRG</sequence>
<dbReference type="PIRSF" id="PIRSF006641">
    <property type="entry name" value="CHP00092"/>
    <property type="match status" value="1"/>
</dbReference>
<dbReference type="GO" id="GO:0016887">
    <property type="term" value="F:ATP hydrolysis activity"/>
    <property type="evidence" value="ECO:0007669"/>
    <property type="project" value="InterPro"/>
</dbReference>
<dbReference type="PRINTS" id="PR00326">
    <property type="entry name" value="GTP1OBG"/>
</dbReference>
<dbReference type="Pfam" id="PF01926">
    <property type="entry name" value="MMR_HSR1"/>
    <property type="match status" value="1"/>
</dbReference>
<dbReference type="SUPFAM" id="SSF52540">
    <property type="entry name" value="P-loop containing nucleoside triphosphate hydrolases"/>
    <property type="match status" value="1"/>
</dbReference>
<dbReference type="InterPro" id="IPR013029">
    <property type="entry name" value="YchF_C"/>
</dbReference>
<dbReference type="EMBL" id="PEYT01000027">
    <property type="protein sequence ID" value="PIS22874.1"/>
    <property type="molecule type" value="Genomic_DNA"/>
</dbReference>
<dbReference type="Gene3D" id="3.40.50.300">
    <property type="entry name" value="P-loop containing nucleotide triphosphate hydrolases"/>
    <property type="match status" value="1"/>
</dbReference>
<dbReference type="InterPro" id="IPR012676">
    <property type="entry name" value="TGS-like"/>
</dbReference>
<dbReference type="InterPro" id="IPR012675">
    <property type="entry name" value="Beta-grasp_dom_sf"/>
</dbReference>
<organism evidence="6 7">
    <name type="scientific">candidate division WWE3 bacterium CG08_land_8_20_14_0_20_40_13</name>
    <dbReference type="NCBI Taxonomy" id="1975084"/>
    <lineage>
        <taxon>Bacteria</taxon>
        <taxon>Katanobacteria</taxon>
    </lineage>
</organism>
<dbReference type="AlphaFoldDB" id="A0A2H0XD63"/>
<evidence type="ECO:0000313" key="6">
    <source>
        <dbReference type="EMBL" id="PIS22874.1"/>
    </source>
</evidence>
<gene>
    <name evidence="6" type="ORF">COT49_03140</name>
</gene>